<feature type="region of interest" description="Disordered" evidence="1">
    <location>
        <begin position="63"/>
        <end position="109"/>
    </location>
</feature>
<dbReference type="STRING" id="683260.SAMN05421874_113156"/>
<dbReference type="OrthoDB" id="3543658at2"/>
<dbReference type="RefSeq" id="WP_143022133.1">
    <property type="nucleotide sequence ID" value="NZ_FNFB01000013.1"/>
</dbReference>
<keyword evidence="2" id="KW-1133">Transmembrane helix</keyword>
<keyword evidence="2" id="KW-0472">Membrane</keyword>
<protein>
    <submittedName>
        <fullName evidence="3">Uncharacterized protein</fullName>
    </submittedName>
</protein>
<dbReference type="EMBL" id="FNFB01000013">
    <property type="protein sequence ID" value="SDK95930.1"/>
    <property type="molecule type" value="Genomic_DNA"/>
</dbReference>
<gene>
    <name evidence="3" type="ORF">SAMN05421874_113156</name>
</gene>
<feature type="transmembrane region" description="Helical" evidence="2">
    <location>
        <begin position="20"/>
        <end position="38"/>
    </location>
</feature>
<sequence length="212" mass="21718">MRGRHAARRRAVRSRTGKMLWVAVPVLAGGVVAVLVGVRATSGAEGGGPAAVAGWGRTPVSGPGASALGGTGGAVLPDGPAATPEGSGARPAGGSLAARGADAKDDHRHTDRQAADYFHASWGAGDKALRRMKDIRTVGGYLRIYTDLPDSAHDSSTAITLCERGLAYLRARGVAEPVVFVHARTGGNGNPVLANILGDSDRTCRVSRPARR</sequence>
<evidence type="ECO:0000313" key="4">
    <source>
        <dbReference type="Proteomes" id="UP000198683"/>
    </source>
</evidence>
<keyword evidence="2" id="KW-0812">Transmembrane</keyword>
<evidence type="ECO:0000313" key="3">
    <source>
        <dbReference type="EMBL" id="SDK95930.1"/>
    </source>
</evidence>
<dbReference type="AlphaFoldDB" id="A0A1G9G5H2"/>
<evidence type="ECO:0000256" key="2">
    <source>
        <dbReference type="SAM" id="Phobius"/>
    </source>
</evidence>
<organism evidence="3 4">
    <name type="scientific">Nonomuraea maritima</name>
    <dbReference type="NCBI Taxonomy" id="683260"/>
    <lineage>
        <taxon>Bacteria</taxon>
        <taxon>Bacillati</taxon>
        <taxon>Actinomycetota</taxon>
        <taxon>Actinomycetes</taxon>
        <taxon>Streptosporangiales</taxon>
        <taxon>Streptosporangiaceae</taxon>
        <taxon>Nonomuraea</taxon>
    </lineage>
</organism>
<dbReference type="Proteomes" id="UP000198683">
    <property type="component" value="Unassembled WGS sequence"/>
</dbReference>
<keyword evidence="4" id="KW-1185">Reference proteome</keyword>
<evidence type="ECO:0000256" key="1">
    <source>
        <dbReference type="SAM" id="MobiDB-lite"/>
    </source>
</evidence>
<accession>A0A1G9G5H2</accession>
<reference evidence="3 4" key="1">
    <citation type="submission" date="2016-10" db="EMBL/GenBank/DDBJ databases">
        <authorList>
            <person name="de Groot N.N."/>
        </authorList>
    </citation>
    <scope>NUCLEOTIDE SEQUENCE [LARGE SCALE GENOMIC DNA]</scope>
    <source>
        <strain evidence="3 4">CGMCC 4.5681</strain>
    </source>
</reference>
<proteinExistence type="predicted"/>
<name>A0A1G9G5H2_9ACTN</name>